<sequence>MDPVSGSACLLALVGLLAAIIFLQLLALLLLRCTSCLRGETTPRYSWTASRGHGDAQPVAAVVPYKRSLAEIRADRPKALPDQQEQGRLMAMLSWLRFPKRETPTAAVVATIEDGFSAASPRMRV</sequence>
<organism evidence="1 2">
    <name type="scientific">Emiliania huxleyi (strain CCMP1516)</name>
    <dbReference type="NCBI Taxonomy" id="280463"/>
    <lineage>
        <taxon>Eukaryota</taxon>
        <taxon>Haptista</taxon>
        <taxon>Haptophyta</taxon>
        <taxon>Prymnesiophyceae</taxon>
        <taxon>Isochrysidales</taxon>
        <taxon>Noelaerhabdaceae</taxon>
        <taxon>Emiliania</taxon>
    </lineage>
</organism>
<keyword evidence="2" id="KW-1185">Reference proteome</keyword>
<dbReference type="RefSeq" id="XP_005769352.1">
    <property type="nucleotide sequence ID" value="XM_005769295.1"/>
</dbReference>
<dbReference type="HOGENOM" id="CLU_1996886_0_0_1"/>
<reference evidence="1" key="2">
    <citation type="submission" date="2024-10" db="UniProtKB">
        <authorList>
            <consortium name="EnsemblProtists"/>
        </authorList>
    </citation>
    <scope>IDENTIFICATION</scope>
</reference>
<dbReference type="KEGG" id="ehx:EMIHUDRAFT_445316"/>
<dbReference type="Proteomes" id="UP000013827">
    <property type="component" value="Unassembled WGS sequence"/>
</dbReference>
<proteinExistence type="predicted"/>
<dbReference type="AlphaFoldDB" id="A0A0D3J088"/>
<dbReference type="EnsemblProtists" id="EOD16923">
    <property type="protein sequence ID" value="EOD16923"/>
    <property type="gene ID" value="EMIHUDRAFT_445316"/>
</dbReference>
<reference evidence="2" key="1">
    <citation type="journal article" date="2013" name="Nature">
        <title>Pan genome of the phytoplankton Emiliania underpins its global distribution.</title>
        <authorList>
            <person name="Read B.A."/>
            <person name="Kegel J."/>
            <person name="Klute M.J."/>
            <person name="Kuo A."/>
            <person name="Lefebvre S.C."/>
            <person name="Maumus F."/>
            <person name="Mayer C."/>
            <person name="Miller J."/>
            <person name="Monier A."/>
            <person name="Salamov A."/>
            <person name="Young J."/>
            <person name="Aguilar M."/>
            <person name="Claverie J.M."/>
            <person name="Frickenhaus S."/>
            <person name="Gonzalez K."/>
            <person name="Herman E.K."/>
            <person name="Lin Y.C."/>
            <person name="Napier J."/>
            <person name="Ogata H."/>
            <person name="Sarno A.F."/>
            <person name="Shmutz J."/>
            <person name="Schroeder D."/>
            <person name="de Vargas C."/>
            <person name="Verret F."/>
            <person name="von Dassow P."/>
            <person name="Valentin K."/>
            <person name="Van de Peer Y."/>
            <person name="Wheeler G."/>
            <person name="Dacks J.B."/>
            <person name="Delwiche C.F."/>
            <person name="Dyhrman S.T."/>
            <person name="Glockner G."/>
            <person name="John U."/>
            <person name="Richards T."/>
            <person name="Worden A.Z."/>
            <person name="Zhang X."/>
            <person name="Grigoriev I.V."/>
            <person name="Allen A.E."/>
            <person name="Bidle K."/>
            <person name="Borodovsky M."/>
            <person name="Bowler C."/>
            <person name="Brownlee C."/>
            <person name="Cock J.M."/>
            <person name="Elias M."/>
            <person name="Gladyshev V.N."/>
            <person name="Groth M."/>
            <person name="Guda C."/>
            <person name="Hadaegh A."/>
            <person name="Iglesias-Rodriguez M.D."/>
            <person name="Jenkins J."/>
            <person name="Jones B.M."/>
            <person name="Lawson T."/>
            <person name="Leese F."/>
            <person name="Lindquist E."/>
            <person name="Lobanov A."/>
            <person name="Lomsadze A."/>
            <person name="Malik S.B."/>
            <person name="Marsh M.E."/>
            <person name="Mackinder L."/>
            <person name="Mock T."/>
            <person name="Mueller-Roeber B."/>
            <person name="Pagarete A."/>
            <person name="Parker M."/>
            <person name="Probert I."/>
            <person name="Quesneville H."/>
            <person name="Raines C."/>
            <person name="Rensing S.A."/>
            <person name="Riano-Pachon D.M."/>
            <person name="Richier S."/>
            <person name="Rokitta S."/>
            <person name="Shiraiwa Y."/>
            <person name="Soanes D.M."/>
            <person name="van der Giezen M."/>
            <person name="Wahlund T.M."/>
            <person name="Williams B."/>
            <person name="Wilson W."/>
            <person name="Wolfe G."/>
            <person name="Wurch L.L."/>
        </authorList>
    </citation>
    <scope>NUCLEOTIDE SEQUENCE</scope>
</reference>
<name>A0A0D3J088_EMIH1</name>
<dbReference type="PaxDb" id="2903-EOD16923"/>
<protein>
    <submittedName>
        <fullName evidence="1">Uncharacterized protein</fullName>
    </submittedName>
</protein>
<dbReference type="GeneID" id="17263072"/>
<evidence type="ECO:0000313" key="1">
    <source>
        <dbReference type="EnsemblProtists" id="EOD16923"/>
    </source>
</evidence>
<evidence type="ECO:0000313" key="2">
    <source>
        <dbReference type="Proteomes" id="UP000013827"/>
    </source>
</evidence>
<accession>A0A0D3J088</accession>